<evidence type="ECO:0000313" key="3">
    <source>
        <dbReference type="Proteomes" id="UP000737171"/>
    </source>
</evidence>
<evidence type="ECO:0000313" key="2">
    <source>
        <dbReference type="EMBL" id="NRF70407.1"/>
    </source>
</evidence>
<name>A0ABX2EP28_9BURK</name>
<dbReference type="Gene3D" id="2.60.120.10">
    <property type="entry name" value="Jelly Rolls"/>
    <property type="match status" value="1"/>
</dbReference>
<accession>A0ABX2EP28</accession>
<dbReference type="Pfam" id="PF00027">
    <property type="entry name" value="cNMP_binding"/>
    <property type="match status" value="1"/>
</dbReference>
<dbReference type="InterPro" id="IPR018490">
    <property type="entry name" value="cNMP-bd_dom_sf"/>
</dbReference>
<dbReference type="CDD" id="cd00038">
    <property type="entry name" value="CAP_ED"/>
    <property type="match status" value="1"/>
</dbReference>
<dbReference type="EMBL" id="JABRWJ010000008">
    <property type="protein sequence ID" value="NRF70407.1"/>
    <property type="molecule type" value="Genomic_DNA"/>
</dbReference>
<organism evidence="2 3">
    <name type="scientific">Pseudaquabacterium terrae</name>
    <dbReference type="NCBI Taxonomy" id="2732868"/>
    <lineage>
        <taxon>Bacteria</taxon>
        <taxon>Pseudomonadati</taxon>
        <taxon>Pseudomonadota</taxon>
        <taxon>Betaproteobacteria</taxon>
        <taxon>Burkholderiales</taxon>
        <taxon>Sphaerotilaceae</taxon>
        <taxon>Pseudaquabacterium</taxon>
    </lineage>
</organism>
<gene>
    <name evidence="2" type="ORF">HLB44_25710</name>
</gene>
<comment type="caution">
    <text evidence="2">The sequence shown here is derived from an EMBL/GenBank/DDBJ whole genome shotgun (WGS) entry which is preliminary data.</text>
</comment>
<reference evidence="2 3" key="1">
    <citation type="submission" date="2020-05" db="EMBL/GenBank/DDBJ databases">
        <title>Aquincola sp. isolate from soil.</title>
        <authorList>
            <person name="Han J."/>
            <person name="Kim D.-U."/>
        </authorList>
    </citation>
    <scope>NUCLEOTIDE SEQUENCE [LARGE SCALE GENOMIC DNA]</scope>
    <source>
        <strain evidence="2 3">S2</strain>
    </source>
</reference>
<dbReference type="RefSeq" id="WP_173129391.1">
    <property type="nucleotide sequence ID" value="NZ_JABRWJ010000008.1"/>
</dbReference>
<proteinExistence type="predicted"/>
<protein>
    <submittedName>
        <fullName evidence="2">Crp/Fnr family transcriptional regulator</fullName>
    </submittedName>
</protein>
<dbReference type="SUPFAM" id="SSF51206">
    <property type="entry name" value="cAMP-binding domain-like"/>
    <property type="match status" value="1"/>
</dbReference>
<evidence type="ECO:0000259" key="1">
    <source>
        <dbReference type="Pfam" id="PF00027"/>
    </source>
</evidence>
<dbReference type="InterPro" id="IPR000595">
    <property type="entry name" value="cNMP-bd_dom"/>
</dbReference>
<sequence>MSLDAACSPCGPGLAQALAADPLLAQAWPGLPRRQWPAGAMLLAAGEPARELWFIESGLVRLYCLAADGLERNKSFHAEGAWIGAGVPPLAAPSPYFIEALEPVTAAQLSYAELLRWSAGSPAVGQLLAAGLARVFARLAAREAELLLLDAPARYRAYLAEYAAIAARVPLRHVAGYLGITNVALSRIRRRLGVGGRTRPVSPGARPSGE</sequence>
<dbReference type="InterPro" id="IPR014710">
    <property type="entry name" value="RmlC-like_jellyroll"/>
</dbReference>
<keyword evidence="3" id="KW-1185">Reference proteome</keyword>
<dbReference type="Proteomes" id="UP000737171">
    <property type="component" value="Unassembled WGS sequence"/>
</dbReference>
<feature type="domain" description="Cyclic nucleotide-binding" evidence="1">
    <location>
        <begin position="34"/>
        <end position="116"/>
    </location>
</feature>